<comment type="caution">
    <text evidence="1">The sequence shown here is derived from an EMBL/GenBank/DDBJ whole genome shotgun (WGS) entry which is preliminary data.</text>
</comment>
<accession>A0ABW8YFL2</accession>
<sequence>MKTMLLQSRFKIQSLLILLALSLSFISCKVQLVAPYDDGMVQQIETTAKEIDRFYLIMLEVTAEEENGRAYAIFQEQYINFEVELNSLLTKNKVKPVNEHSARICEITLQLWRKYKAEHKEQDYLSDGEIKLNRKTFDDLFFAMLSAEKGKQIANNPPE</sequence>
<reference evidence="1 2" key="1">
    <citation type="submission" date="2024-06" db="EMBL/GenBank/DDBJ databases">
        <authorList>
            <person name="Kaempfer P."/>
            <person name="Viver T."/>
        </authorList>
    </citation>
    <scope>NUCLEOTIDE SEQUENCE [LARGE SCALE GENOMIC DNA]</scope>
    <source>
        <strain evidence="1 2">ST-75</strain>
    </source>
</reference>
<proteinExistence type="predicted"/>
<evidence type="ECO:0000313" key="2">
    <source>
        <dbReference type="Proteomes" id="UP001629059"/>
    </source>
</evidence>
<gene>
    <name evidence="1" type="ORF">ABS768_10675</name>
</gene>
<dbReference type="EMBL" id="JBELQB010000007">
    <property type="protein sequence ID" value="MFL9837963.1"/>
    <property type="molecule type" value="Genomic_DNA"/>
</dbReference>
<dbReference type="RefSeq" id="WP_408074959.1">
    <property type="nucleotide sequence ID" value="NZ_JBELQB010000007.1"/>
</dbReference>
<evidence type="ECO:0000313" key="1">
    <source>
        <dbReference type="EMBL" id="MFL9837963.1"/>
    </source>
</evidence>
<keyword evidence="2" id="KW-1185">Reference proteome</keyword>
<name>A0ABW8YFL2_9FLAO</name>
<protein>
    <submittedName>
        <fullName evidence="1">Uncharacterized protein</fullName>
    </submittedName>
</protein>
<dbReference type="PROSITE" id="PS51257">
    <property type="entry name" value="PROKAR_LIPOPROTEIN"/>
    <property type="match status" value="1"/>
</dbReference>
<dbReference type="Proteomes" id="UP001629059">
    <property type="component" value="Unassembled WGS sequence"/>
</dbReference>
<organism evidence="1 2">
    <name type="scientific">Flavobacterium rhizophilum</name>
    <dbReference type="NCBI Taxonomy" id="3163296"/>
    <lineage>
        <taxon>Bacteria</taxon>
        <taxon>Pseudomonadati</taxon>
        <taxon>Bacteroidota</taxon>
        <taxon>Flavobacteriia</taxon>
        <taxon>Flavobacteriales</taxon>
        <taxon>Flavobacteriaceae</taxon>
        <taxon>Flavobacterium</taxon>
    </lineage>
</organism>